<evidence type="ECO:0000256" key="3">
    <source>
        <dbReference type="ARBA" id="ARBA00022630"/>
    </source>
</evidence>
<sequence length="432" mass="46772">MTRHRVVIVGAGFGGLAAARALAKADVDVVVVDRMNHHLFQPLLYQVATALLAPGDIAPALRQVLHRQRNTRVLLGSATELDAQARTVRVELPDRRTEVLHYDSLVVAAGSADSFFGHDEWREHVLPMKTLSDAVQLRSRLLTAFENAANAHDPAERARWLTIAIVGAGPTGVELAGQVAAMARRTLRCQFRDLDPTEARVVLLDAVDTVLPPFAPPLREHTRQTLRKLGVDVELGQLVSDVDAEGVLLKDKNDHEHRLYSRTVVWAAGVRPADFASAVVKATDAETDNKGKIRVTDDCQVPGHPEIFAVGDLANLQDLPGLAAPAMQQGEHAAKVVLARAGLAPAPPPFRYRDRGTMATVSPGDAVADVRGLKLTGLIGKAAWLAVHLAFLVGWRNRGIVLANWAVLLLTGRRAQRVILEAADEGMVRRPS</sequence>
<evidence type="ECO:0000256" key="6">
    <source>
        <dbReference type="ARBA" id="ARBA00023027"/>
    </source>
</evidence>
<dbReference type="InterPro" id="IPR036188">
    <property type="entry name" value="FAD/NAD-bd_sf"/>
</dbReference>
<dbReference type="EMBL" id="JAGIOO010000001">
    <property type="protein sequence ID" value="MBP2471609.1"/>
    <property type="molecule type" value="Genomic_DNA"/>
</dbReference>
<comment type="caution">
    <text evidence="9">The sequence shown here is derived from an EMBL/GenBank/DDBJ whole genome shotgun (WGS) entry which is preliminary data.</text>
</comment>
<dbReference type="PRINTS" id="PR00368">
    <property type="entry name" value="FADPNR"/>
</dbReference>
<dbReference type="RefSeq" id="WP_209706245.1">
    <property type="nucleotide sequence ID" value="NZ_JAGIOO010000001.1"/>
</dbReference>
<keyword evidence="10" id="KW-1185">Reference proteome</keyword>
<keyword evidence="6" id="KW-0520">NAD</keyword>
<dbReference type="Pfam" id="PF07992">
    <property type="entry name" value="Pyr_redox_2"/>
    <property type="match status" value="1"/>
</dbReference>
<feature type="domain" description="FAD/NAD(P)-binding" evidence="8">
    <location>
        <begin position="5"/>
        <end position="330"/>
    </location>
</feature>
<accession>A0ABS5A5X1</accession>
<evidence type="ECO:0000256" key="4">
    <source>
        <dbReference type="ARBA" id="ARBA00022827"/>
    </source>
</evidence>
<dbReference type="PANTHER" id="PTHR43706">
    <property type="entry name" value="NADH DEHYDROGENASE"/>
    <property type="match status" value="1"/>
</dbReference>
<keyword evidence="5" id="KW-0560">Oxidoreductase</keyword>
<evidence type="ECO:0000256" key="5">
    <source>
        <dbReference type="ARBA" id="ARBA00023002"/>
    </source>
</evidence>
<organism evidence="9 10">
    <name type="scientific">Crossiella equi</name>
    <dbReference type="NCBI Taxonomy" id="130796"/>
    <lineage>
        <taxon>Bacteria</taxon>
        <taxon>Bacillati</taxon>
        <taxon>Actinomycetota</taxon>
        <taxon>Actinomycetes</taxon>
        <taxon>Pseudonocardiales</taxon>
        <taxon>Pseudonocardiaceae</taxon>
        <taxon>Crossiella</taxon>
    </lineage>
</organism>
<reference evidence="9 10" key="1">
    <citation type="submission" date="2021-03" db="EMBL/GenBank/DDBJ databases">
        <title>Sequencing the genomes of 1000 actinobacteria strains.</title>
        <authorList>
            <person name="Klenk H.-P."/>
        </authorList>
    </citation>
    <scope>NUCLEOTIDE SEQUENCE [LARGE SCALE GENOMIC DNA]</scope>
    <source>
        <strain evidence="9 10">DSM 44580</strain>
    </source>
</reference>
<evidence type="ECO:0000256" key="2">
    <source>
        <dbReference type="ARBA" id="ARBA00012637"/>
    </source>
</evidence>
<gene>
    <name evidence="9" type="ORF">JOF53_000481</name>
</gene>
<dbReference type="Proteomes" id="UP001519363">
    <property type="component" value="Unassembled WGS sequence"/>
</dbReference>
<evidence type="ECO:0000313" key="10">
    <source>
        <dbReference type="Proteomes" id="UP001519363"/>
    </source>
</evidence>
<dbReference type="InterPro" id="IPR023753">
    <property type="entry name" value="FAD/NAD-binding_dom"/>
</dbReference>
<evidence type="ECO:0000256" key="7">
    <source>
        <dbReference type="ARBA" id="ARBA00047599"/>
    </source>
</evidence>
<proteinExistence type="inferred from homology"/>
<name>A0ABS5A5X1_9PSEU</name>
<keyword evidence="3" id="KW-0285">Flavoprotein</keyword>
<evidence type="ECO:0000256" key="1">
    <source>
        <dbReference type="ARBA" id="ARBA00005272"/>
    </source>
</evidence>
<protein>
    <recommendedName>
        <fullName evidence="2">NADH:ubiquinone reductase (non-electrogenic)</fullName>
        <ecNumber evidence="2">1.6.5.9</ecNumber>
    </recommendedName>
</protein>
<keyword evidence="4" id="KW-0274">FAD</keyword>
<evidence type="ECO:0000259" key="8">
    <source>
        <dbReference type="Pfam" id="PF07992"/>
    </source>
</evidence>
<dbReference type="EC" id="1.6.5.9" evidence="2"/>
<dbReference type="PANTHER" id="PTHR43706:SF47">
    <property type="entry name" value="EXTERNAL NADH-UBIQUINONE OXIDOREDUCTASE 1, MITOCHONDRIAL-RELATED"/>
    <property type="match status" value="1"/>
</dbReference>
<dbReference type="Gene3D" id="3.50.50.100">
    <property type="match status" value="1"/>
</dbReference>
<dbReference type="PRINTS" id="PR00411">
    <property type="entry name" value="PNDRDTASEI"/>
</dbReference>
<dbReference type="SUPFAM" id="SSF51905">
    <property type="entry name" value="FAD/NAD(P)-binding domain"/>
    <property type="match status" value="1"/>
</dbReference>
<comment type="catalytic activity">
    <reaction evidence="7">
        <text>a quinone + NADH + H(+) = a quinol + NAD(+)</text>
        <dbReference type="Rhea" id="RHEA:46160"/>
        <dbReference type="ChEBI" id="CHEBI:15378"/>
        <dbReference type="ChEBI" id="CHEBI:24646"/>
        <dbReference type="ChEBI" id="CHEBI:57540"/>
        <dbReference type="ChEBI" id="CHEBI:57945"/>
        <dbReference type="ChEBI" id="CHEBI:132124"/>
        <dbReference type="EC" id="1.6.5.9"/>
    </reaction>
</comment>
<comment type="similarity">
    <text evidence="1">Belongs to the NADH dehydrogenase family.</text>
</comment>
<evidence type="ECO:0000313" key="9">
    <source>
        <dbReference type="EMBL" id="MBP2471609.1"/>
    </source>
</evidence>
<dbReference type="InterPro" id="IPR045024">
    <property type="entry name" value="NDH-2"/>
</dbReference>